<gene>
    <name evidence="1" type="ORF">OB144RH_01220</name>
</gene>
<dbReference type="RefSeq" id="WP_010421402.1">
    <property type="nucleotide sequence ID" value="NZ_OY974080.1"/>
</dbReference>
<reference evidence="1 2" key="1">
    <citation type="submission" date="2024-02" db="EMBL/GenBank/DDBJ databases">
        <authorList>
            <person name="Nijsse B."/>
            <person name="Sprong H."/>
        </authorList>
    </citation>
    <scope>NUCLEOTIDE SEQUENCE [LARGE SCALE GENOMIC DNA]</scope>
    <source>
        <strain evidence="1">OB144</strain>
    </source>
</reference>
<dbReference type="Proteomes" id="UP001642485">
    <property type="component" value="Chromosome"/>
</dbReference>
<evidence type="ECO:0000313" key="1">
    <source>
        <dbReference type="EMBL" id="CAK9119873.1"/>
    </source>
</evidence>
<accession>A0ABM9NA89</accession>
<organism evidence="1 2">
    <name type="scientific">Rickettsia helvetica</name>
    <dbReference type="NCBI Taxonomy" id="35789"/>
    <lineage>
        <taxon>Bacteria</taxon>
        <taxon>Pseudomonadati</taxon>
        <taxon>Pseudomonadota</taxon>
        <taxon>Alphaproteobacteria</taxon>
        <taxon>Rickettsiales</taxon>
        <taxon>Rickettsiaceae</taxon>
        <taxon>Rickettsieae</taxon>
        <taxon>Rickettsia</taxon>
        <taxon>spotted fever group</taxon>
    </lineage>
</organism>
<name>A0ABM9NA89_RICHE</name>
<dbReference type="EMBL" id="OZ018776">
    <property type="protein sequence ID" value="CAK9119873.1"/>
    <property type="molecule type" value="Genomic_DNA"/>
</dbReference>
<sequence>MKISFSFFKQLLELLTSDWRSYLNDRITELKNLALLDGNNTFLREECYRKIALIKKDALKKGNIHGMLLLLIK</sequence>
<proteinExistence type="predicted"/>
<protein>
    <submittedName>
        <fullName evidence="1">Site-specific DNA-methyltransferase (Adenine-specific)</fullName>
    </submittedName>
</protein>
<evidence type="ECO:0000313" key="2">
    <source>
        <dbReference type="Proteomes" id="UP001642485"/>
    </source>
</evidence>
<keyword evidence="2" id="KW-1185">Reference proteome</keyword>